<dbReference type="InterPro" id="IPR031107">
    <property type="entry name" value="Small_HSP"/>
</dbReference>
<comment type="similarity">
    <text evidence="1 2">Belongs to the small heat shock protein (HSP20) family.</text>
</comment>
<name>A0A940YLS0_9BURK</name>
<feature type="domain" description="SHSP" evidence="3">
    <location>
        <begin position="34"/>
        <end position="146"/>
    </location>
</feature>
<evidence type="ECO:0000256" key="1">
    <source>
        <dbReference type="PROSITE-ProRule" id="PRU00285"/>
    </source>
</evidence>
<dbReference type="AlphaFoldDB" id="A0A940YLS0"/>
<sequence length="146" mass="16135">MFLVPVGRHSSDFSRSIERLFDEHFFDRFTTPTAADSSARTPALDITETAQAYVVQADLPGVAREDVKVQIEGRRISLSAAVRQDNEARPSERRLYRERASGAFARSFTLPVEIDQSASEARLDNGVLTLTLAKRGAATASQLEVH</sequence>
<accession>A0A940YLS0</accession>
<evidence type="ECO:0000256" key="2">
    <source>
        <dbReference type="RuleBase" id="RU003616"/>
    </source>
</evidence>
<reference evidence="4" key="1">
    <citation type="submission" date="2021-04" db="EMBL/GenBank/DDBJ databases">
        <title>The genome sequence of Ideonella sp. 4Y11.</title>
        <authorList>
            <person name="Liu Y."/>
        </authorList>
    </citation>
    <scope>NUCLEOTIDE SEQUENCE</scope>
    <source>
        <strain evidence="4">4Y11</strain>
    </source>
</reference>
<dbReference type="EMBL" id="JAGQDE010000004">
    <property type="protein sequence ID" value="MBQ0958666.1"/>
    <property type="molecule type" value="Genomic_DNA"/>
</dbReference>
<keyword evidence="5" id="KW-1185">Reference proteome</keyword>
<dbReference type="CDD" id="cd06464">
    <property type="entry name" value="ACD_sHsps-like"/>
    <property type="match status" value="1"/>
</dbReference>
<evidence type="ECO:0000313" key="4">
    <source>
        <dbReference type="EMBL" id="MBQ0958666.1"/>
    </source>
</evidence>
<evidence type="ECO:0000313" key="5">
    <source>
        <dbReference type="Proteomes" id="UP000678374"/>
    </source>
</evidence>
<proteinExistence type="inferred from homology"/>
<dbReference type="SUPFAM" id="SSF49764">
    <property type="entry name" value="HSP20-like chaperones"/>
    <property type="match status" value="1"/>
</dbReference>
<protein>
    <submittedName>
        <fullName evidence="4">Hsp20/alpha crystallin family protein</fullName>
    </submittedName>
</protein>
<dbReference type="InterPro" id="IPR008978">
    <property type="entry name" value="HSP20-like_chaperone"/>
</dbReference>
<dbReference type="Proteomes" id="UP000678374">
    <property type="component" value="Unassembled WGS sequence"/>
</dbReference>
<evidence type="ECO:0000259" key="3">
    <source>
        <dbReference type="PROSITE" id="PS01031"/>
    </source>
</evidence>
<comment type="caution">
    <text evidence="4">The sequence shown here is derived from an EMBL/GenBank/DDBJ whole genome shotgun (WGS) entry which is preliminary data.</text>
</comment>
<dbReference type="Pfam" id="PF00011">
    <property type="entry name" value="HSP20"/>
    <property type="match status" value="1"/>
</dbReference>
<gene>
    <name evidence="4" type="ORF">KAK06_06800</name>
</gene>
<dbReference type="RefSeq" id="WP_210801177.1">
    <property type="nucleotide sequence ID" value="NZ_JAGQDE010000004.1"/>
</dbReference>
<organism evidence="4 5">
    <name type="scientific">Ideonella aquatica</name>
    <dbReference type="NCBI Taxonomy" id="2824119"/>
    <lineage>
        <taxon>Bacteria</taxon>
        <taxon>Pseudomonadati</taxon>
        <taxon>Pseudomonadota</taxon>
        <taxon>Betaproteobacteria</taxon>
        <taxon>Burkholderiales</taxon>
        <taxon>Sphaerotilaceae</taxon>
        <taxon>Ideonella</taxon>
    </lineage>
</organism>
<dbReference type="PROSITE" id="PS01031">
    <property type="entry name" value="SHSP"/>
    <property type="match status" value="1"/>
</dbReference>
<dbReference type="PANTHER" id="PTHR11527">
    <property type="entry name" value="HEAT-SHOCK PROTEIN 20 FAMILY MEMBER"/>
    <property type="match status" value="1"/>
</dbReference>
<dbReference type="InterPro" id="IPR002068">
    <property type="entry name" value="A-crystallin/Hsp20_dom"/>
</dbReference>
<dbReference type="Gene3D" id="2.60.40.790">
    <property type="match status" value="1"/>
</dbReference>